<dbReference type="OrthoDB" id="2943863at2"/>
<evidence type="ECO:0000313" key="1">
    <source>
        <dbReference type="EMBL" id="QDP39779.1"/>
    </source>
</evidence>
<keyword evidence="2" id="KW-1185">Reference proteome</keyword>
<gene>
    <name evidence="1" type="ORF">FN924_06095</name>
</gene>
<dbReference type="Proteomes" id="UP000315215">
    <property type="component" value="Chromosome"/>
</dbReference>
<sequence length="106" mass="12260">MKRSHNHHHIYDLCHKHMNKYVLVELVDGAKVDGIITGLDDDNVYMAVPLEANEMYPDYGDYRFGPWGYPGYPYGYGYGYGYPPNRFRRLILPLAALATISALPWY</sequence>
<dbReference type="AlphaFoldDB" id="A0A516KEG2"/>
<accession>A0A516KEG2</accession>
<dbReference type="KEGG" id="aqt:FN924_06095"/>
<protein>
    <submittedName>
        <fullName evidence="1">Uncharacterized protein</fullName>
    </submittedName>
</protein>
<organism evidence="1 2">
    <name type="scientific">Radiobacillus deserti</name>
    <dbReference type="NCBI Taxonomy" id="2594883"/>
    <lineage>
        <taxon>Bacteria</taxon>
        <taxon>Bacillati</taxon>
        <taxon>Bacillota</taxon>
        <taxon>Bacilli</taxon>
        <taxon>Bacillales</taxon>
        <taxon>Bacillaceae</taxon>
        <taxon>Radiobacillus</taxon>
    </lineage>
</organism>
<dbReference type="RefSeq" id="WP_143892695.1">
    <property type="nucleotide sequence ID" value="NZ_CP041666.1"/>
</dbReference>
<reference evidence="1 2" key="1">
    <citation type="submission" date="2019-07" db="EMBL/GenBank/DDBJ databases">
        <authorList>
            <person name="Li J."/>
        </authorList>
    </citation>
    <scope>NUCLEOTIDE SEQUENCE [LARGE SCALE GENOMIC DNA]</scope>
    <source>
        <strain evidence="1 2">TKL69</strain>
    </source>
</reference>
<name>A0A516KEG2_9BACI</name>
<evidence type="ECO:0000313" key="2">
    <source>
        <dbReference type="Proteomes" id="UP000315215"/>
    </source>
</evidence>
<proteinExistence type="predicted"/>
<dbReference type="EMBL" id="CP041666">
    <property type="protein sequence ID" value="QDP39779.1"/>
    <property type="molecule type" value="Genomic_DNA"/>
</dbReference>